<evidence type="ECO:0000256" key="8">
    <source>
        <dbReference type="ARBA" id="ARBA00023002"/>
    </source>
</evidence>
<name>A0ABR0V3D2_REHGL</name>
<dbReference type="InterPro" id="IPR019793">
    <property type="entry name" value="Peroxidases_heam-ligand_BS"/>
</dbReference>
<dbReference type="Proteomes" id="UP001318860">
    <property type="component" value="Unassembled WGS sequence"/>
</dbReference>
<sequence length="366" mass="40206">MGPKMPSNQLDYRFYDKTCANLTKIVRYGVFSAIANETRLAASLLRLHFHDCFVNQLQGEKNAFPNRNSARGFEVIDAIKENIEKSCPSTVSCTDILTLASRDAVFLAGGPFWPVPLGRRDGLTANETAANTDLPSPFEPLENITAKFISKGLDVKDMVVLSGGHTIGFAQCSTFKQRLFDFDGAGNPDPILDESLLGSLRNICPNQDDSDSNLAPLDATSSKFDNSYFKILLNNSGLLQSDQALMGDNKTAGLVSNYCKSPFQFSKDFAASMVKMSNIGVLTGQQGEIRRNCRVVYSLLQKSESQCVITYSGTDKPPCSPPIYIQHRTSKYMFSLLRVLASTLSDGKGFSLRAFGFLSGLLVFWK</sequence>
<keyword evidence="9 12" id="KW-0408">Iron</keyword>
<keyword evidence="5 12" id="KW-0349">Heme</keyword>
<comment type="similarity">
    <text evidence="12">Belongs to the peroxidase family. Classical plant (class III) peroxidase subfamily.</text>
</comment>
<evidence type="ECO:0000256" key="1">
    <source>
        <dbReference type="ARBA" id="ARBA00000189"/>
    </source>
</evidence>
<keyword evidence="12" id="KW-0964">Secreted</keyword>
<reference evidence="14 15" key="1">
    <citation type="journal article" date="2021" name="Comput. Struct. Biotechnol. J.">
        <title>De novo genome assembly of the potent medicinal plant Rehmannia glutinosa using nanopore technology.</title>
        <authorList>
            <person name="Ma L."/>
            <person name="Dong C."/>
            <person name="Song C."/>
            <person name="Wang X."/>
            <person name="Zheng X."/>
            <person name="Niu Y."/>
            <person name="Chen S."/>
            <person name="Feng W."/>
        </authorList>
    </citation>
    <scope>NUCLEOTIDE SEQUENCE [LARGE SCALE GENOMIC DNA]</scope>
    <source>
        <strain evidence="14">DH-2019</strain>
    </source>
</reference>
<comment type="similarity">
    <text evidence="2">Belongs to the peroxidase family. Ascorbate peroxidase subfamily.</text>
</comment>
<comment type="function">
    <text evidence="12">Removal of H(2)O(2), oxidation of toxic reductants, biosynthesis and degradation of lignin, suberization, auxin catabolism, response to environmental stresses such as wounding, pathogen attack and oxidative stress.</text>
</comment>
<evidence type="ECO:0000256" key="5">
    <source>
        <dbReference type="ARBA" id="ARBA00022617"/>
    </source>
</evidence>
<dbReference type="PANTHER" id="PTHR31388">
    <property type="entry name" value="PEROXIDASE 72-RELATED"/>
    <property type="match status" value="1"/>
</dbReference>
<dbReference type="SUPFAM" id="SSF48113">
    <property type="entry name" value="Heme-dependent peroxidases"/>
    <property type="match status" value="1"/>
</dbReference>
<keyword evidence="7 12" id="KW-0106">Calcium</keyword>
<dbReference type="PROSITE" id="PS00435">
    <property type="entry name" value="PEROXIDASE_1"/>
    <property type="match status" value="1"/>
</dbReference>
<comment type="catalytic activity">
    <reaction evidence="1 12">
        <text>2 a phenolic donor + H2O2 = 2 a phenolic radical donor + 2 H2O</text>
        <dbReference type="Rhea" id="RHEA:56136"/>
        <dbReference type="ChEBI" id="CHEBI:15377"/>
        <dbReference type="ChEBI" id="CHEBI:16240"/>
        <dbReference type="ChEBI" id="CHEBI:139520"/>
        <dbReference type="ChEBI" id="CHEBI:139521"/>
        <dbReference type="EC" id="1.11.1.7"/>
    </reaction>
</comment>
<dbReference type="InterPro" id="IPR000823">
    <property type="entry name" value="Peroxidase_pln"/>
</dbReference>
<dbReference type="Gene3D" id="1.10.520.10">
    <property type="match status" value="1"/>
</dbReference>
<dbReference type="InterPro" id="IPR010255">
    <property type="entry name" value="Haem_peroxidase_sf"/>
</dbReference>
<dbReference type="PANTHER" id="PTHR31388:SF180">
    <property type="entry name" value="PEROXIDASE"/>
    <property type="match status" value="1"/>
</dbReference>
<dbReference type="PROSITE" id="PS50873">
    <property type="entry name" value="PEROXIDASE_4"/>
    <property type="match status" value="1"/>
</dbReference>
<dbReference type="InterPro" id="IPR002016">
    <property type="entry name" value="Haem_peroxidase"/>
</dbReference>
<evidence type="ECO:0000256" key="9">
    <source>
        <dbReference type="ARBA" id="ARBA00023004"/>
    </source>
</evidence>
<feature type="domain" description="Plant heme peroxidase family profile" evidence="13">
    <location>
        <begin position="9"/>
        <end position="297"/>
    </location>
</feature>
<evidence type="ECO:0000256" key="4">
    <source>
        <dbReference type="ARBA" id="ARBA00022559"/>
    </source>
</evidence>
<evidence type="ECO:0000256" key="10">
    <source>
        <dbReference type="ARBA" id="ARBA00023157"/>
    </source>
</evidence>
<gene>
    <name evidence="14" type="ORF">DH2020_037302</name>
</gene>
<dbReference type="InterPro" id="IPR033905">
    <property type="entry name" value="Secretory_peroxidase"/>
</dbReference>
<dbReference type="Pfam" id="PF00141">
    <property type="entry name" value="peroxidase"/>
    <property type="match status" value="1"/>
</dbReference>
<dbReference type="PROSITE" id="PS00436">
    <property type="entry name" value="PEROXIDASE_2"/>
    <property type="match status" value="1"/>
</dbReference>
<evidence type="ECO:0000313" key="15">
    <source>
        <dbReference type="Proteomes" id="UP001318860"/>
    </source>
</evidence>
<protein>
    <recommendedName>
        <fullName evidence="3 12">Peroxidase</fullName>
        <ecNumber evidence="3 12">1.11.1.7</ecNumber>
    </recommendedName>
</protein>
<comment type="cofactor">
    <cofactor evidence="12">
        <name>heme b</name>
        <dbReference type="ChEBI" id="CHEBI:60344"/>
    </cofactor>
    <text evidence="12">Binds 1 heme b (iron(II)-protoporphyrin IX) group per subunit.</text>
</comment>
<evidence type="ECO:0000256" key="2">
    <source>
        <dbReference type="ARBA" id="ARBA00006873"/>
    </source>
</evidence>
<comment type="subcellular location">
    <subcellularLocation>
        <location evidence="12">Secreted</location>
    </subcellularLocation>
</comment>
<keyword evidence="12" id="KW-0376">Hydrogen peroxide</keyword>
<keyword evidence="15" id="KW-1185">Reference proteome</keyword>
<dbReference type="Gene3D" id="1.10.420.10">
    <property type="entry name" value="Peroxidase, domain 2"/>
    <property type="match status" value="1"/>
</dbReference>
<accession>A0ABR0V3D2</accession>
<evidence type="ECO:0000313" key="14">
    <source>
        <dbReference type="EMBL" id="KAK6128959.1"/>
    </source>
</evidence>
<dbReference type="InterPro" id="IPR019794">
    <property type="entry name" value="Peroxidases_AS"/>
</dbReference>
<dbReference type="PRINTS" id="PR00461">
    <property type="entry name" value="PLPEROXIDASE"/>
</dbReference>
<evidence type="ECO:0000256" key="12">
    <source>
        <dbReference type="RuleBase" id="RU362060"/>
    </source>
</evidence>
<keyword evidence="11" id="KW-0325">Glycoprotein</keyword>
<dbReference type="CDD" id="cd00693">
    <property type="entry name" value="secretory_peroxidase"/>
    <property type="match status" value="1"/>
</dbReference>
<comment type="caution">
    <text evidence="14">The sequence shown here is derived from an EMBL/GenBank/DDBJ whole genome shotgun (WGS) entry which is preliminary data.</text>
</comment>
<evidence type="ECO:0000256" key="6">
    <source>
        <dbReference type="ARBA" id="ARBA00022723"/>
    </source>
</evidence>
<comment type="cofactor">
    <cofactor evidence="12">
        <name>Ca(2+)</name>
        <dbReference type="ChEBI" id="CHEBI:29108"/>
    </cofactor>
    <text evidence="12">Binds 2 calcium ions per subunit.</text>
</comment>
<evidence type="ECO:0000256" key="11">
    <source>
        <dbReference type="ARBA" id="ARBA00023180"/>
    </source>
</evidence>
<keyword evidence="6 12" id="KW-0479">Metal-binding</keyword>
<evidence type="ECO:0000259" key="13">
    <source>
        <dbReference type="PROSITE" id="PS50873"/>
    </source>
</evidence>
<organism evidence="14 15">
    <name type="scientific">Rehmannia glutinosa</name>
    <name type="common">Chinese foxglove</name>
    <dbReference type="NCBI Taxonomy" id="99300"/>
    <lineage>
        <taxon>Eukaryota</taxon>
        <taxon>Viridiplantae</taxon>
        <taxon>Streptophyta</taxon>
        <taxon>Embryophyta</taxon>
        <taxon>Tracheophyta</taxon>
        <taxon>Spermatophyta</taxon>
        <taxon>Magnoliopsida</taxon>
        <taxon>eudicotyledons</taxon>
        <taxon>Gunneridae</taxon>
        <taxon>Pentapetalae</taxon>
        <taxon>asterids</taxon>
        <taxon>lamiids</taxon>
        <taxon>Lamiales</taxon>
        <taxon>Orobanchaceae</taxon>
        <taxon>Rehmannieae</taxon>
        <taxon>Rehmannia</taxon>
    </lineage>
</organism>
<evidence type="ECO:0000256" key="3">
    <source>
        <dbReference type="ARBA" id="ARBA00012313"/>
    </source>
</evidence>
<dbReference type="EC" id="1.11.1.7" evidence="3 12"/>
<dbReference type="PRINTS" id="PR00458">
    <property type="entry name" value="PEROXIDASE"/>
</dbReference>
<dbReference type="EMBL" id="JABTTQ020001685">
    <property type="protein sequence ID" value="KAK6128959.1"/>
    <property type="molecule type" value="Genomic_DNA"/>
</dbReference>
<keyword evidence="10" id="KW-1015">Disulfide bond</keyword>
<keyword evidence="8 12" id="KW-0560">Oxidoreductase</keyword>
<evidence type="ECO:0000256" key="7">
    <source>
        <dbReference type="ARBA" id="ARBA00022837"/>
    </source>
</evidence>
<proteinExistence type="inferred from homology"/>
<keyword evidence="4 12" id="KW-0575">Peroxidase</keyword>